<evidence type="ECO:0000313" key="2">
    <source>
        <dbReference type="Proteomes" id="UP000541347"/>
    </source>
</evidence>
<comment type="caution">
    <text evidence="1">The sequence shown here is derived from an EMBL/GenBank/DDBJ whole genome shotgun (WGS) entry which is preliminary data.</text>
</comment>
<protein>
    <submittedName>
        <fullName evidence="1">DsbA family protein</fullName>
    </submittedName>
</protein>
<evidence type="ECO:0000313" key="1">
    <source>
        <dbReference type="EMBL" id="NBN64184.1"/>
    </source>
</evidence>
<dbReference type="EMBL" id="JAABLP010000003">
    <property type="protein sequence ID" value="NBN64184.1"/>
    <property type="molecule type" value="Genomic_DNA"/>
</dbReference>
<gene>
    <name evidence="1" type="ORF">GWI71_10880</name>
</gene>
<organism evidence="1 2">
    <name type="scientific">Pannonibacter tanglangensis</name>
    <dbReference type="NCBI Taxonomy" id="2750084"/>
    <lineage>
        <taxon>Bacteria</taxon>
        <taxon>Pseudomonadati</taxon>
        <taxon>Pseudomonadota</taxon>
        <taxon>Alphaproteobacteria</taxon>
        <taxon>Hyphomicrobiales</taxon>
        <taxon>Stappiaceae</taxon>
        <taxon>Pannonibacter</taxon>
    </lineage>
</organism>
<dbReference type="RefSeq" id="WP_161676199.1">
    <property type="nucleotide sequence ID" value="NZ_JAABLP010000003.1"/>
</dbReference>
<accession>A0ABW9ZMD5</accession>
<keyword evidence="2" id="KW-1185">Reference proteome</keyword>
<dbReference type="SUPFAM" id="SSF52833">
    <property type="entry name" value="Thioredoxin-like"/>
    <property type="match status" value="1"/>
</dbReference>
<dbReference type="Proteomes" id="UP000541347">
    <property type="component" value="Unassembled WGS sequence"/>
</dbReference>
<reference evidence="1 2" key="1">
    <citation type="submission" date="2020-01" db="EMBL/GenBank/DDBJ databases">
        <authorList>
            <person name="Peng S.Y."/>
            <person name="Li J."/>
            <person name="Wang M."/>
            <person name="Wang L."/>
            <person name="Wang C.Q."/>
            <person name="Wang J.R."/>
        </authorList>
    </citation>
    <scope>NUCLEOTIDE SEQUENCE [LARGE SCALE GENOMIC DNA]</scope>
    <source>
        <strain evidence="1 2">XCT-34</strain>
    </source>
</reference>
<dbReference type="InterPro" id="IPR036249">
    <property type="entry name" value="Thioredoxin-like_sf"/>
</dbReference>
<dbReference type="Gene3D" id="3.40.30.10">
    <property type="entry name" value="Glutaredoxin"/>
    <property type="match status" value="1"/>
</dbReference>
<sequence>MPQSLRLTYLFDPLCGWCYGAAPVIAALAADADVHLDLLPTGLFSGAGARSMDDGFAAYAWANDQRIARLTGQVFSDLYRRDVLANRTQMFDSGPATLALTAARESGVANELAALKAIQLARYVDGRDITSLGVLADTLATLGLEDAARRVAAPDAALIAMTQSRAATGSAMLRSVFANGVPTLALDNPDGSRSLVPSAALYANPETLVSRLKAA</sequence>
<name>A0ABW9ZMD5_9HYPH</name>
<proteinExistence type="predicted"/>
<dbReference type="CDD" id="cd03025">
    <property type="entry name" value="DsbA_FrnE_like"/>
    <property type="match status" value="1"/>
</dbReference>